<protein>
    <submittedName>
        <fullName evidence="2">NYN domain-containing protein</fullName>
    </submittedName>
</protein>
<dbReference type="Pfam" id="PF01936">
    <property type="entry name" value="NYN"/>
    <property type="match status" value="1"/>
</dbReference>
<dbReference type="GO" id="GO:0004540">
    <property type="term" value="F:RNA nuclease activity"/>
    <property type="evidence" value="ECO:0007669"/>
    <property type="project" value="InterPro"/>
</dbReference>
<proteinExistence type="predicted"/>
<reference evidence="2" key="1">
    <citation type="submission" date="2020-10" db="EMBL/GenBank/DDBJ databases">
        <authorList>
            <person name="Gilroy R."/>
        </authorList>
    </citation>
    <scope>NUCLEOTIDE SEQUENCE</scope>
    <source>
        <strain evidence="2">517</strain>
    </source>
</reference>
<dbReference type="EMBL" id="JADINF010000103">
    <property type="protein sequence ID" value="MBO8424168.1"/>
    <property type="molecule type" value="Genomic_DNA"/>
</dbReference>
<evidence type="ECO:0000313" key="3">
    <source>
        <dbReference type="Proteomes" id="UP000727857"/>
    </source>
</evidence>
<dbReference type="AlphaFoldDB" id="A0A940IDC1"/>
<accession>A0A940IDC1</accession>
<dbReference type="Proteomes" id="UP000727857">
    <property type="component" value="Unassembled WGS sequence"/>
</dbReference>
<evidence type="ECO:0000259" key="1">
    <source>
        <dbReference type="Pfam" id="PF01936"/>
    </source>
</evidence>
<evidence type="ECO:0000313" key="2">
    <source>
        <dbReference type="EMBL" id="MBO8424168.1"/>
    </source>
</evidence>
<organism evidence="2 3">
    <name type="scientific">Candidatus Stercoripulliclostridium pullicola</name>
    <dbReference type="NCBI Taxonomy" id="2840953"/>
    <lineage>
        <taxon>Bacteria</taxon>
        <taxon>Bacillati</taxon>
        <taxon>Bacillota</taxon>
        <taxon>Clostridia</taxon>
        <taxon>Eubacteriales</taxon>
        <taxon>Candidatus Stercoripulliclostridium</taxon>
    </lineage>
</organism>
<gene>
    <name evidence="2" type="ORF">IAB16_04045</name>
</gene>
<reference evidence="2" key="2">
    <citation type="journal article" date="2021" name="PeerJ">
        <title>Extensive microbial diversity within the chicken gut microbiome revealed by metagenomics and culture.</title>
        <authorList>
            <person name="Gilroy R."/>
            <person name="Ravi A."/>
            <person name="Getino M."/>
            <person name="Pursley I."/>
            <person name="Horton D.L."/>
            <person name="Alikhan N.F."/>
            <person name="Baker D."/>
            <person name="Gharbi K."/>
            <person name="Hall N."/>
            <person name="Watson M."/>
            <person name="Adriaenssens E.M."/>
            <person name="Foster-Nyarko E."/>
            <person name="Jarju S."/>
            <person name="Secka A."/>
            <person name="Antonio M."/>
            <person name="Oren A."/>
            <person name="Chaudhuri R.R."/>
            <person name="La Ragione R."/>
            <person name="Hildebrand F."/>
            <person name="Pallen M.J."/>
        </authorList>
    </citation>
    <scope>NUCLEOTIDE SEQUENCE</scope>
    <source>
        <strain evidence="2">517</strain>
    </source>
</reference>
<dbReference type="Gene3D" id="3.40.50.1010">
    <property type="entry name" value="5'-nuclease"/>
    <property type="match status" value="1"/>
</dbReference>
<feature type="domain" description="NYN" evidence="1">
    <location>
        <begin position="6"/>
        <end position="121"/>
    </location>
</feature>
<name>A0A940IDC1_9FIRM</name>
<dbReference type="InterPro" id="IPR021139">
    <property type="entry name" value="NYN"/>
</dbReference>
<sequence>MNKPKMIILADIGSLKVTCVGFQQIVKNLEAKFEVVSCKFYSYVAKRNRDYNEYIAANGFETSLPSASRRRNKLDCRQVIDAADIAAMGNIDAVGLITGEGDILPVINLLKSKGIDVYDINVDENKYSYAYTGFIAVPTSALREGYTAPTTKAKVKRAPKPVVAPARPENQYVADAKRVISGNEIFNKYRR</sequence>
<comment type="caution">
    <text evidence="2">The sequence shown here is derived from an EMBL/GenBank/DDBJ whole genome shotgun (WGS) entry which is preliminary data.</text>
</comment>